<protein>
    <recommendedName>
        <fullName evidence="1">PRISE-like Rossmann-fold domain-containing protein</fullName>
    </recommendedName>
</protein>
<dbReference type="Pfam" id="PF22917">
    <property type="entry name" value="PRISE"/>
    <property type="match status" value="1"/>
</dbReference>
<organism evidence="2 3">
    <name type="scientific">Rhodocollybia butyracea</name>
    <dbReference type="NCBI Taxonomy" id="206335"/>
    <lineage>
        <taxon>Eukaryota</taxon>
        <taxon>Fungi</taxon>
        <taxon>Dikarya</taxon>
        <taxon>Basidiomycota</taxon>
        <taxon>Agaricomycotina</taxon>
        <taxon>Agaricomycetes</taxon>
        <taxon>Agaricomycetidae</taxon>
        <taxon>Agaricales</taxon>
        <taxon>Marasmiineae</taxon>
        <taxon>Omphalotaceae</taxon>
        <taxon>Rhodocollybia</taxon>
    </lineage>
</organism>
<evidence type="ECO:0000313" key="3">
    <source>
        <dbReference type="Proteomes" id="UP000772434"/>
    </source>
</evidence>
<dbReference type="AlphaFoldDB" id="A0A9P5PZQ3"/>
<gene>
    <name evidence="2" type="ORF">BDP27DRAFT_1290701</name>
</gene>
<dbReference type="InterPro" id="IPR055222">
    <property type="entry name" value="PRISE-like_Rossmann-fold"/>
</dbReference>
<dbReference type="EMBL" id="JADNRY010000026">
    <property type="protein sequence ID" value="KAF9072204.1"/>
    <property type="molecule type" value="Genomic_DNA"/>
</dbReference>
<keyword evidence="3" id="KW-1185">Reference proteome</keyword>
<proteinExistence type="predicted"/>
<accession>A0A9P5PZQ3</accession>
<name>A0A9P5PZQ3_9AGAR</name>
<dbReference type="Gene3D" id="3.40.50.720">
    <property type="entry name" value="NAD(P)-binding Rossmann-like Domain"/>
    <property type="match status" value="1"/>
</dbReference>
<dbReference type="InterPro" id="IPR036291">
    <property type="entry name" value="NAD(P)-bd_dom_sf"/>
</dbReference>
<dbReference type="Proteomes" id="UP000772434">
    <property type="component" value="Unassembled WGS sequence"/>
</dbReference>
<evidence type="ECO:0000313" key="2">
    <source>
        <dbReference type="EMBL" id="KAF9072204.1"/>
    </source>
</evidence>
<dbReference type="SUPFAM" id="SSF51735">
    <property type="entry name" value="NAD(P)-binding Rossmann-fold domains"/>
    <property type="match status" value="1"/>
</dbReference>
<reference evidence="2" key="1">
    <citation type="submission" date="2020-11" db="EMBL/GenBank/DDBJ databases">
        <authorList>
            <consortium name="DOE Joint Genome Institute"/>
            <person name="Ahrendt S."/>
            <person name="Riley R."/>
            <person name="Andreopoulos W."/>
            <person name="Labutti K."/>
            <person name="Pangilinan J."/>
            <person name="Ruiz-Duenas F.J."/>
            <person name="Barrasa J.M."/>
            <person name="Sanchez-Garcia M."/>
            <person name="Camarero S."/>
            <person name="Miyauchi S."/>
            <person name="Serrano A."/>
            <person name="Linde D."/>
            <person name="Babiker R."/>
            <person name="Drula E."/>
            <person name="Ayuso-Fernandez I."/>
            <person name="Pacheco R."/>
            <person name="Padilla G."/>
            <person name="Ferreira P."/>
            <person name="Barriuso J."/>
            <person name="Kellner H."/>
            <person name="Castanera R."/>
            <person name="Alfaro M."/>
            <person name="Ramirez L."/>
            <person name="Pisabarro A.G."/>
            <person name="Kuo A."/>
            <person name="Tritt A."/>
            <person name="Lipzen A."/>
            <person name="He G."/>
            <person name="Yan M."/>
            <person name="Ng V."/>
            <person name="Cullen D."/>
            <person name="Martin F."/>
            <person name="Rosso M.-N."/>
            <person name="Henrissat B."/>
            <person name="Hibbett D."/>
            <person name="Martinez A.T."/>
            <person name="Grigoriev I.V."/>
        </authorList>
    </citation>
    <scope>NUCLEOTIDE SEQUENCE</scope>
    <source>
        <strain evidence="2">AH 40177</strain>
    </source>
</reference>
<feature type="domain" description="PRISE-like Rossmann-fold" evidence="1">
    <location>
        <begin position="7"/>
        <end position="383"/>
    </location>
</feature>
<dbReference type="PANTHER" id="PTHR32487:SF4">
    <property type="entry name" value="SIRQ PROTEIN"/>
    <property type="match status" value="1"/>
</dbReference>
<dbReference type="OrthoDB" id="1731983at2759"/>
<comment type="caution">
    <text evidence="2">The sequence shown here is derived from an EMBL/GenBank/DDBJ whole genome shotgun (WGS) entry which is preliminary data.</text>
</comment>
<dbReference type="PANTHER" id="PTHR32487">
    <property type="entry name" value="3-OXO-DELTA(4,5)-STEROID 5-BETA-REDUCTASE"/>
    <property type="match status" value="1"/>
</dbReference>
<sequence>MPHTNHAIVFGASGLAGWGVVDQLLQGYPSYGTFNRISALVNRPFELAHAGWTTNNPRGPKIQLVPHVNLMERSVEQFATDLNKRVEGLETVTHAFYFAYNQNDDAKVEVEMNCSMFDRALGALEQFCPDLEFVVFPGGTRAYGIYQSGGTWSPPLKESMGRLPPPAGDEIYYYKFEDMLKERSDGKKWTWCEVTPDAIIGFTPNGSTYNLTAHWALYLSVFAAVEGKGATVPFPGSEEGWHAMYNEGSSEIIAKISIWASLNPLKTSGESFNIADRAVPSTMAERWPALASFFGLVGIGPVHGGIVKPSEYIAKHQDILDKAGISANQVWGTGQLDGVGYHLSFHRQLSLEKARLAGFEEELDPSQSWLKSFERMQNAGLLPKLAS</sequence>
<evidence type="ECO:0000259" key="1">
    <source>
        <dbReference type="Pfam" id="PF22917"/>
    </source>
</evidence>